<dbReference type="Pfam" id="PF04082">
    <property type="entry name" value="Fungal_trans"/>
    <property type="match status" value="1"/>
</dbReference>
<dbReference type="CDD" id="cd12148">
    <property type="entry name" value="fungal_TF_MHR"/>
    <property type="match status" value="1"/>
</dbReference>
<proteinExistence type="predicted"/>
<name>A0A9P7SV76_9HYPO</name>
<dbReference type="SMART" id="SM00906">
    <property type="entry name" value="Fungal_trans"/>
    <property type="match status" value="1"/>
</dbReference>
<dbReference type="InterPro" id="IPR050815">
    <property type="entry name" value="TF_fung"/>
</dbReference>
<dbReference type="GO" id="GO:0008270">
    <property type="term" value="F:zinc ion binding"/>
    <property type="evidence" value="ECO:0007669"/>
    <property type="project" value="InterPro"/>
</dbReference>
<evidence type="ECO:0000256" key="5">
    <source>
        <dbReference type="ARBA" id="ARBA00023242"/>
    </source>
</evidence>
<evidence type="ECO:0000256" key="6">
    <source>
        <dbReference type="SAM" id="MobiDB-lite"/>
    </source>
</evidence>
<dbReference type="GO" id="GO:0003677">
    <property type="term" value="F:DNA binding"/>
    <property type="evidence" value="ECO:0007669"/>
    <property type="project" value="InterPro"/>
</dbReference>
<evidence type="ECO:0000313" key="8">
    <source>
        <dbReference type="EMBL" id="KAG5957236.1"/>
    </source>
</evidence>
<feature type="region of interest" description="Disordered" evidence="6">
    <location>
        <begin position="813"/>
        <end position="887"/>
    </location>
</feature>
<reference evidence="9 10" key="1">
    <citation type="journal article" date="2020" name="bioRxiv">
        <title>Whole genome comparisons of ergot fungi reveals the divergence and evolution of species within the genus Claviceps are the result of varying mechanisms driving genome evolution and host range expansion.</title>
        <authorList>
            <person name="Wyka S.A."/>
            <person name="Mondo S.J."/>
            <person name="Liu M."/>
            <person name="Dettman J."/>
            <person name="Nalam V."/>
            <person name="Broders K.D."/>
        </authorList>
    </citation>
    <scope>NUCLEOTIDE SEQUENCE</scope>
    <source>
        <strain evidence="9">CCC 1102</strain>
        <strain evidence="8 10">LM583</strain>
    </source>
</reference>
<dbReference type="Proteomes" id="UP000742024">
    <property type="component" value="Unassembled WGS sequence"/>
</dbReference>
<feature type="region of interest" description="Disordered" evidence="6">
    <location>
        <begin position="754"/>
        <end position="797"/>
    </location>
</feature>
<dbReference type="Proteomes" id="UP000784919">
    <property type="component" value="Unassembled WGS sequence"/>
</dbReference>
<dbReference type="EMBL" id="SRPR01000175">
    <property type="protein sequence ID" value="KAG5957236.1"/>
    <property type="molecule type" value="Genomic_DNA"/>
</dbReference>
<keyword evidence="4" id="KW-0804">Transcription</keyword>
<feature type="region of interest" description="Disordered" evidence="6">
    <location>
        <begin position="45"/>
        <end position="88"/>
    </location>
</feature>
<evidence type="ECO:0000259" key="7">
    <source>
        <dbReference type="PROSITE" id="PS50048"/>
    </source>
</evidence>
<keyword evidence="2" id="KW-0479">Metal-binding</keyword>
<protein>
    <recommendedName>
        <fullName evidence="7">Zn(2)-C6 fungal-type domain-containing protein</fullName>
    </recommendedName>
</protein>
<evidence type="ECO:0000313" key="9">
    <source>
        <dbReference type="EMBL" id="KAG5978248.1"/>
    </source>
</evidence>
<dbReference type="SMART" id="SM00066">
    <property type="entry name" value="GAL4"/>
    <property type="match status" value="1"/>
</dbReference>
<keyword evidence="3" id="KW-0805">Transcription regulation</keyword>
<evidence type="ECO:0000256" key="3">
    <source>
        <dbReference type="ARBA" id="ARBA00023015"/>
    </source>
</evidence>
<accession>A0A9P7SV76</accession>
<feature type="compositionally biased region" description="Low complexity" evidence="6">
    <location>
        <begin position="70"/>
        <end position="82"/>
    </location>
</feature>
<dbReference type="InterPro" id="IPR036864">
    <property type="entry name" value="Zn2-C6_fun-type_DNA-bd_sf"/>
</dbReference>
<dbReference type="SUPFAM" id="SSF57701">
    <property type="entry name" value="Zn2/Cys6 DNA-binding domain"/>
    <property type="match status" value="1"/>
</dbReference>
<organism evidence="9 11">
    <name type="scientific">Claviceps arundinis</name>
    <dbReference type="NCBI Taxonomy" id="1623583"/>
    <lineage>
        <taxon>Eukaryota</taxon>
        <taxon>Fungi</taxon>
        <taxon>Dikarya</taxon>
        <taxon>Ascomycota</taxon>
        <taxon>Pezizomycotina</taxon>
        <taxon>Sordariomycetes</taxon>
        <taxon>Hypocreomycetidae</taxon>
        <taxon>Hypocreales</taxon>
        <taxon>Clavicipitaceae</taxon>
        <taxon>Claviceps</taxon>
    </lineage>
</organism>
<dbReference type="GO" id="GO:0006351">
    <property type="term" value="P:DNA-templated transcription"/>
    <property type="evidence" value="ECO:0007669"/>
    <property type="project" value="InterPro"/>
</dbReference>
<gene>
    <name evidence="9" type="ORF">E4U56_004591</name>
    <name evidence="8" type="ORF">E4U57_001914</name>
</gene>
<dbReference type="GO" id="GO:0005634">
    <property type="term" value="C:nucleus"/>
    <property type="evidence" value="ECO:0007669"/>
    <property type="project" value="UniProtKB-SubCell"/>
</dbReference>
<evidence type="ECO:0000256" key="4">
    <source>
        <dbReference type="ARBA" id="ARBA00023163"/>
    </source>
</evidence>
<comment type="caution">
    <text evidence="9">The sequence shown here is derived from an EMBL/GenBank/DDBJ whole genome shotgun (WGS) entry which is preliminary data.</text>
</comment>
<comment type="subcellular location">
    <subcellularLocation>
        <location evidence="1">Nucleus</location>
    </subcellularLocation>
</comment>
<dbReference type="CDD" id="cd00067">
    <property type="entry name" value="GAL4"/>
    <property type="match status" value="1"/>
</dbReference>
<evidence type="ECO:0000313" key="11">
    <source>
        <dbReference type="Proteomes" id="UP000784919"/>
    </source>
</evidence>
<evidence type="ECO:0000313" key="10">
    <source>
        <dbReference type="Proteomes" id="UP000742024"/>
    </source>
</evidence>
<evidence type="ECO:0000256" key="1">
    <source>
        <dbReference type="ARBA" id="ARBA00004123"/>
    </source>
</evidence>
<evidence type="ECO:0000256" key="2">
    <source>
        <dbReference type="ARBA" id="ARBA00022723"/>
    </source>
</evidence>
<dbReference type="Gene3D" id="4.10.240.10">
    <property type="entry name" value="Zn(2)-C6 fungal-type DNA-binding domain"/>
    <property type="match status" value="1"/>
</dbReference>
<feature type="domain" description="Zn(2)-C6 fungal-type" evidence="7">
    <location>
        <begin position="124"/>
        <end position="154"/>
    </location>
</feature>
<dbReference type="PANTHER" id="PTHR47338">
    <property type="entry name" value="ZN(II)2CYS6 TRANSCRIPTION FACTOR (EUROFUNG)-RELATED"/>
    <property type="match status" value="1"/>
</dbReference>
<sequence>MQLGVATRPFLLEWHTSWGFPQTSSIRLNFILSTTLLRVTPSISRGSTVTQPFSRDSRLTKRPNGRTTRSESSSAKIASPASPRNVADIGEADTDHLTSHRMGSEAFQPGTSGSATTSEIEPLACVGCRSRKLKCDRTKPACTRCRTLRGECVYPEARRKPTFKRKNVKEIEARLDVVDSVAAAVIFSWKVPYLTVVQTAQVESYLKEVNESTNERHENAPQSSNYLVGDCDWSFPTAPASFHDVRDPSQAQPAPGFGFADYAAPRHGNDGGEDYALMRLGYSESLPPLHIQEELNHAFFLVAHHFIPVVHSGRFYQSFYGGPLKRPPMSLQYAIWAMAATGHSKYDQYTDIFYKRTRQYIEADELKAGCFHASALSNFGHGEHFITVTHAQALCISAALEAKLMMFTRASTTCAKAVRLCQMMGLDRLDGDQEDLPPCLGPPTSWEELEERRRVFWGIFAADSHGSISTGWHALINPEDIMTRLPASEEAFASGTEEISPFLEQTFNGAAYSDFAATIVVCQIFRIMLKHVHHCRPSDRPQDMPDGPFWHRHRALDNKLSSTFMFLPARFVLSGGMRDPGAIHMNLNLHAAVIMLHHAALEKVEQHDLPMNVRELSLCRLRASAEEIVNIVKMTSHSTSIFKSALCALSLYCCITVYIYLAKQSPHDGFSALDRANLEITLQAMEAIGRKHPITNAFLQQAFLDIERNDLARMLRFSTVDTFRRFFDGSVGSVIPLITRSSVSRHTKVTPVLPGRLPLNNPQGNIAPGGCLPMDDHAGNGQRSAEPGENYGSHDFVNSNRFQPVLGAVTRNVSAAGASRAADRTESRKRRRPPDSFATSASFILPDRTTSSTSTSSPAQGQGHASSPDLSRSSHTTTPGPDNFQEEKRLDIRLFQEQAYRVWPAAQMPPIQNPLFPVSASEPLGPLSITGYDDNILPAVWDSWADTTAWGSEDPTAGPGLGADFLT</sequence>
<dbReference type="GO" id="GO:0000981">
    <property type="term" value="F:DNA-binding transcription factor activity, RNA polymerase II-specific"/>
    <property type="evidence" value="ECO:0007669"/>
    <property type="project" value="InterPro"/>
</dbReference>
<keyword evidence="5" id="KW-0539">Nucleus</keyword>
<dbReference type="OrthoDB" id="4456959at2759"/>
<feature type="compositionally biased region" description="Polar residues" evidence="6">
    <location>
        <begin position="45"/>
        <end position="54"/>
    </location>
</feature>
<dbReference type="PROSITE" id="PS00463">
    <property type="entry name" value="ZN2_CY6_FUNGAL_1"/>
    <property type="match status" value="1"/>
</dbReference>
<keyword evidence="10" id="KW-1185">Reference proteome</keyword>
<dbReference type="AlphaFoldDB" id="A0A9P7SV76"/>
<dbReference type="PROSITE" id="PS50048">
    <property type="entry name" value="ZN2_CY6_FUNGAL_2"/>
    <property type="match status" value="1"/>
</dbReference>
<dbReference type="InterPro" id="IPR001138">
    <property type="entry name" value="Zn2Cys6_DnaBD"/>
</dbReference>
<dbReference type="PANTHER" id="PTHR47338:SF10">
    <property type="entry name" value="TRANSCRIPTION FACTOR DOMAIN-CONTAINING PROTEIN-RELATED"/>
    <property type="match status" value="1"/>
</dbReference>
<dbReference type="Pfam" id="PF00172">
    <property type="entry name" value="Zn_clus"/>
    <property type="match status" value="1"/>
</dbReference>
<dbReference type="InterPro" id="IPR007219">
    <property type="entry name" value="XnlR_reg_dom"/>
</dbReference>
<dbReference type="EMBL" id="SRPS01000003">
    <property type="protein sequence ID" value="KAG5978248.1"/>
    <property type="molecule type" value="Genomic_DNA"/>
</dbReference>
<feature type="compositionally biased region" description="Polar residues" evidence="6">
    <location>
        <begin position="858"/>
        <end position="880"/>
    </location>
</feature>